<protein>
    <submittedName>
        <fullName evidence="2">Uncharacterized protein</fullName>
    </submittedName>
</protein>
<dbReference type="EMBL" id="CM001167">
    <property type="protein sequence ID" value="EGJ72006.1"/>
    <property type="molecule type" value="Genomic_DNA"/>
</dbReference>
<accession>F3ZRR7</accession>
<dbReference type="eggNOG" id="ENOG50339NG">
    <property type="taxonomic scope" value="Bacteria"/>
</dbReference>
<evidence type="ECO:0000256" key="1">
    <source>
        <dbReference type="SAM" id="Phobius"/>
    </source>
</evidence>
<name>F3ZRR7_9BACE</name>
<dbReference type="Proteomes" id="UP000018439">
    <property type="component" value="Chromosome"/>
</dbReference>
<proteinExistence type="predicted"/>
<keyword evidence="1" id="KW-0812">Transmembrane</keyword>
<sequence length="94" mass="10623">MEGQQMMDQEQFMPDNRMVVSIGNWIVTMLIMIIPLVNIIMLFVWSFSSSTPKSKANWAKASLIFMAIGFVLMIAFWGTLTAAFLASSPVDSYY</sequence>
<feature type="transmembrane region" description="Helical" evidence="1">
    <location>
        <begin position="22"/>
        <end position="43"/>
    </location>
</feature>
<feature type="transmembrane region" description="Helical" evidence="1">
    <location>
        <begin position="63"/>
        <end position="86"/>
    </location>
</feature>
<evidence type="ECO:0000313" key="3">
    <source>
        <dbReference type="Proteomes" id="UP000018439"/>
    </source>
</evidence>
<keyword evidence="3" id="KW-1185">Reference proteome</keyword>
<reference evidence="2 3" key="1">
    <citation type="journal article" date="2011" name="Stand. Genomic Sci.">
        <title>Non-contiguous finished genome sequence of Bacteroides coprosuis type strain (PC139).</title>
        <authorList>
            <person name="Land M."/>
            <person name="Held B."/>
            <person name="Gronow S."/>
            <person name="Abt B."/>
            <person name="Lucas S."/>
            <person name="Del Rio T.G."/>
            <person name="Nolan M."/>
            <person name="Tice H."/>
            <person name="Cheng J.F."/>
            <person name="Pitluck S."/>
            <person name="Liolios K."/>
            <person name="Pagani I."/>
            <person name="Ivanova N."/>
            <person name="Mavromatis K."/>
            <person name="Mikhailova N."/>
            <person name="Pati A."/>
            <person name="Tapia R."/>
            <person name="Han C."/>
            <person name="Goodwin L."/>
            <person name="Chen A."/>
            <person name="Palaniappan K."/>
            <person name="Hauser L."/>
            <person name="Brambilla E.M."/>
            <person name="Rohde M."/>
            <person name="Goker M."/>
            <person name="Detter J.C."/>
            <person name="Woyke T."/>
            <person name="Bristow J."/>
            <person name="Eisen J.A."/>
            <person name="Markowitz V."/>
            <person name="Hugenholtz P."/>
            <person name="Kyrpides N.C."/>
            <person name="Klenk H.P."/>
            <person name="Lapidus A."/>
        </authorList>
    </citation>
    <scope>NUCLEOTIDE SEQUENCE</scope>
    <source>
        <strain evidence="2 3">DSM 18011</strain>
    </source>
</reference>
<evidence type="ECO:0000313" key="2">
    <source>
        <dbReference type="EMBL" id="EGJ72006.1"/>
    </source>
</evidence>
<dbReference type="AlphaFoldDB" id="F3ZRR7"/>
<keyword evidence="1" id="KW-1133">Transmembrane helix</keyword>
<organism evidence="2 3">
    <name type="scientific">Bacteroides coprosuis DSM 18011</name>
    <dbReference type="NCBI Taxonomy" id="679937"/>
    <lineage>
        <taxon>Bacteria</taxon>
        <taxon>Pseudomonadati</taxon>
        <taxon>Bacteroidota</taxon>
        <taxon>Bacteroidia</taxon>
        <taxon>Bacteroidales</taxon>
        <taxon>Bacteroidaceae</taxon>
        <taxon>Bacteroides</taxon>
    </lineage>
</organism>
<keyword evidence="1" id="KW-0472">Membrane</keyword>
<dbReference type="STRING" id="679937.Bcop_1818"/>
<dbReference type="HOGENOM" id="CLU_127540_2_0_10"/>
<gene>
    <name evidence="2" type="ORF">Bcop_1818</name>
</gene>